<dbReference type="EMBL" id="JARBJD010000009">
    <property type="protein sequence ID" value="KAK2962834.1"/>
    <property type="molecule type" value="Genomic_DNA"/>
</dbReference>
<gene>
    <name evidence="1" type="ORF">BLNAU_2269</name>
</gene>
<protein>
    <submittedName>
        <fullName evidence="1">Uncharacterized protein</fullName>
    </submittedName>
</protein>
<comment type="caution">
    <text evidence="1">The sequence shown here is derived from an EMBL/GenBank/DDBJ whole genome shotgun (WGS) entry which is preliminary data.</text>
</comment>
<proteinExistence type="predicted"/>
<organism evidence="1 2">
    <name type="scientific">Blattamonas nauphoetae</name>
    <dbReference type="NCBI Taxonomy" id="2049346"/>
    <lineage>
        <taxon>Eukaryota</taxon>
        <taxon>Metamonada</taxon>
        <taxon>Preaxostyla</taxon>
        <taxon>Oxymonadida</taxon>
        <taxon>Blattamonas</taxon>
    </lineage>
</organism>
<evidence type="ECO:0000313" key="1">
    <source>
        <dbReference type="EMBL" id="KAK2962834.1"/>
    </source>
</evidence>
<name>A0ABQ9YGF1_9EUKA</name>
<dbReference type="Proteomes" id="UP001281761">
    <property type="component" value="Unassembled WGS sequence"/>
</dbReference>
<reference evidence="1 2" key="1">
    <citation type="journal article" date="2022" name="bioRxiv">
        <title>Genomics of Preaxostyla Flagellates Illuminates Evolutionary Transitions and the Path Towards Mitochondrial Loss.</title>
        <authorList>
            <person name="Novak L.V.F."/>
            <person name="Treitli S.C."/>
            <person name="Pyrih J."/>
            <person name="Halakuc P."/>
            <person name="Pipaliya S.V."/>
            <person name="Vacek V."/>
            <person name="Brzon O."/>
            <person name="Soukal P."/>
            <person name="Eme L."/>
            <person name="Dacks J.B."/>
            <person name="Karnkowska A."/>
            <person name="Elias M."/>
            <person name="Hampl V."/>
        </authorList>
    </citation>
    <scope>NUCLEOTIDE SEQUENCE [LARGE SCALE GENOMIC DNA]</scope>
    <source>
        <strain evidence="1">NAU3</strain>
        <tissue evidence="1">Gut</tissue>
    </source>
</reference>
<evidence type="ECO:0000313" key="2">
    <source>
        <dbReference type="Proteomes" id="UP001281761"/>
    </source>
</evidence>
<dbReference type="PANTHER" id="PTHR31354:SF2">
    <property type="entry name" value="OS01G0793500 PROTEIN"/>
    <property type="match status" value="1"/>
</dbReference>
<dbReference type="PANTHER" id="PTHR31354">
    <property type="entry name" value="OS01G0793500 PROTEIN"/>
    <property type="match status" value="1"/>
</dbReference>
<dbReference type="Gene3D" id="3.90.1720.10">
    <property type="entry name" value="endopeptidase domain like (from Nostoc punctiforme)"/>
    <property type="match status" value="1"/>
</dbReference>
<keyword evidence="2" id="KW-1185">Reference proteome</keyword>
<accession>A0ABQ9YGF1</accession>
<sequence length="509" mass="57775">MQTHSSIKIFQQGTTVLNHRTLQQTNYTISQLYDKIPSDRDLPYPFDGRKPLDILPQFVGTLTPNSILPLHLHCFREGAATLTTSDTGAFIIFNLSSPTSKLCSDVLIFMTSDRLFVDFFTRKGFHTIKLKKWASLEEREEVERNGVRSETHLAQFFSTQLQIPFVARKRAEAGTVEKLEKALRSGDVLACFSLSGLSAVNSMLTGALVSHVALVVRENVRDEKRGSLREEVFVFETTTNDYLDESGEKKDGFKKTPFKKWYSAYNSHKYLVSVLPLRSSLHSLFNSTAAIDWFHTHRTTFSFRTFPFVTIDTAAESLPTFLSPPSVDLLAVLVEKWKGEFVKSLFVEGISKRFEETQTKRCLDAGIQCSCSSYSECLTQANRLGINLWDIIAIPEDDNWLYENGESLVCASVVLRMLRAGGLFSEISLNTNEFSPRDVTMLNIFDSNEISTRFAEICGDEKDTERGYCQIMGKFEMDLPLFNTVEPYNHMNEKCRMRDPDWVPSPEGC</sequence>